<feature type="compositionally biased region" description="Basic and acidic residues" evidence="1">
    <location>
        <begin position="109"/>
        <end position="137"/>
    </location>
</feature>
<evidence type="ECO:0000256" key="1">
    <source>
        <dbReference type="SAM" id="MobiDB-lite"/>
    </source>
</evidence>
<protein>
    <submittedName>
        <fullName evidence="2">Uncharacterized protein</fullName>
    </submittedName>
</protein>
<dbReference type="PANTHER" id="PTHR37315:SF1">
    <property type="entry name" value="UPF0311 PROTEIN BLR7842"/>
    <property type="match status" value="1"/>
</dbReference>
<keyword evidence="3" id="KW-1185">Reference proteome</keyword>
<dbReference type="Proteomes" id="UP000177625">
    <property type="component" value="Unassembled WGS sequence"/>
</dbReference>
<dbReference type="AlphaFoldDB" id="A0A1E1MQD6"/>
<accession>A0A1E1MQD6</accession>
<dbReference type="EMBL" id="FJVC01000461">
    <property type="protein sequence ID" value="CZT50965.1"/>
    <property type="molecule type" value="Genomic_DNA"/>
</dbReference>
<dbReference type="InterPro" id="IPR020915">
    <property type="entry name" value="UPF0311"/>
</dbReference>
<feature type="region of interest" description="Disordered" evidence="1">
    <location>
        <begin position="73"/>
        <end position="178"/>
    </location>
</feature>
<dbReference type="PANTHER" id="PTHR37315">
    <property type="entry name" value="UPF0311 PROTEIN BLR7842"/>
    <property type="match status" value="1"/>
</dbReference>
<evidence type="ECO:0000313" key="3">
    <source>
        <dbReference type="Proteomes" id="UP000177625"/>
    </source>
</evidence>
<dbReference type="Gene3D" id="2.40.160.20">
    <property type="match status" value="1"/>
</dbReference>
<reference evidence="3" key="1">
    <citation type="submission" date="2016-03" db="EMBL/GenBank/DDBJ databases">
        <authorList>
            <person name="Guldener U."/>
        </authorList>
    </citation>
    <scope>NUCLEOTIDE SEQUENCE [LARGE SCALE GENOMIC DNA]</scope>
</reference>
<name>A0A1E1MQD6_RHYSE</name>
<sequence>MIGELVMTLHATLKISVISRSKSLQPWPVLFSVVSKLASRYTYSVIRLDPSFNRDMNDFHNAGLNQPTLDRAQRQNAGPRDESSQNQTAGQNMGTNRTFYDPNASAGDNRVDEARKDGSEHETNNDRSPEQNHKPQALEKMGGMGPRDQQPLMGSMTDDEATPRAADQVSHHPYPDLSLPHPSLQLDFRMAVKLNPRISLGPTPFGHRNWISFTGGTWSGSWGSGIALPGGQDSQLIIGDGSAHLQTNYILQTYDEPPAHIVVKTHGWRTGPPEVLAQLANPDTADAVDPNSYKFRLFIDMETGDERYRDKVNCGMWVGSGMRKGAEVIYDAYRVS</sequence>
<evidence type="ECO:0000313" key="2">
    <source>
        <dbReference type="EMBL" id="CZT50965.1"/>
    </source>
</evidence>
<organism evidence="2 3">
    <name type="scientific">Rhynchosporium secalis</name>
    <name type="common">Barley scald fungus</name>
    <dbReference type="NCBI Taxonomy" id="38038"/>
    <lineage>
        <taxon>Eukaryota</taxon>
        <taxon>Fungi</taxon>
        <taxon>Dikarya</taxon>
        <taxon>Ascomycota</taxon>
        <taxon>Pezizomycotina</taxon>
        <taxon>Leotiomycetes</taxon>
        <taxon>Helotiales</taxon>
        <taxon>Ploettnerulaceae</taxon>
        <taxon>Rhynchosporium</taxon>
    </lineage>
</organism>
<dbReference type="Pfam" id="PF11578">
    <property type="entry name" value="DUF3237"/>
    <property type="match status" value="1"/>
</dbReference>
<proteinExistence type="predicted"/>
<feature type="compositionally biased region" description="Polar residues" evidence="1">
    <location>
        <begin position="84"/>
        <end position="98"/>
    </location>
</feature>
<gene>
    <name evidence="2" type="ORF">RSE6_12041</name>
</gene>